<reference evidence="1" key="1">
    <citation type="submission" date="2022-04" db="EMBL/GenBank/DDBJ databases">
        <title>Roseomonas acroporae sp. nov., isolated from coral Acropora digitifera.</title>
        <authorList>
            <person name="Sun H."/>
        </authorList>
    </citation>
    <scope>NUCLEOTIDE SEQUENCE</scope>
    <source>
        <strain evidence="1">NAR14</strain>
    </source>
</reference>
<name>A0A9X1Y859_9PROT</name>
<keyword evidence="2" id="KW-1185">Reference proteome</keyword>
<evidence type="ECO:0000313" key="1">
    <source>
        <dbReference type="EMBL" id="MCK8785313.1"/>
    </source>
</evidence>
<dbReference type="InterPro" id="IPR035959">
    <property type="entry name" value="RutC-like_sf"/>
</dbReference>
<dbReference type="AlphaFoldDB" id="A0A9X1Y859"/>
<protein>
    <submittedName>
        <fullName evidence="1">RidA family protein</fullName>
    </submittedName>
</protein>
<dbReference type="InterPro" id="IPR006175">
    <property type="entry name" value="YjgF/YER057c/UK114"/>
</dbReference>
<accession>A0A9X1Y859</accession>
<dbReference type="PANTHER" id="PTHR11803:SF39">
    <property type="entry name" value="2-IMINOBUTANOATE_2-IMINOPROPANOATE DEAMINASE"/>
    <property type="match status" value="1"/>
</dbReference>
<sequence>MRREIDTGLPDLGQPFAWAVESAGTLYTAHGPVLPDGTILQGDIAAQTRLTLENLRTAVAAAGGTLDDVMQVTIYLIDAADTRAMDAEYRAFFTPPWPNRCTVVVAGLVAPGMRIELQATARLPPRG</sequence>
<dbReference type="SUPFAM" id="SSF55298">
    <property type="entry name" value="YjgF-like"/>
    <property type="match status" value="1"/>
</dbReference>
<dbReference type="GO" id="GO:0019239">
    <property type="term" value="F:deaminase activity"/>
    <property type="evidence" value="ECO:0007669"/>
    <property type="project" value="TreeGrafter"/>
</dbReference>
<dbReference type="EMBL" id="JALPRX010000054">
    <property type="protein sequence ID" value="MCK8785313.1"/>
    <property type="molecule type" value="Genomic_DNA"/>
</dbReference>
<dbReference type="Gene3D" id="3.30.1330.40">
    <property type="entry name" value="RutC-like"/>
    <property type="match status" value="1"/>
</dbReference>
<evidence type="ECO:0000313" key="2">
    <source>
        <dbReference type="Proteomes" id="UP001139516"/>
    </source>
</evidence>
<dbReference type="PANTHER" id="PTHR11803">
    <property type="entry name" value="2-IMINOBUTANOATE/2-IMINOPROPANOATE DEAMINASE RIDA"/>
    <property type="match status" value="1"/>
</dbReference>
<dbReference type="CDD" id="cd00448">
    <property type="entry name" value="YjgF_YER057c_UK114_family"/>
    <property type="match status" value="1"/>
</dbReference>
<dbReference type="GO" id="GO:0005829">
    <property type="term" value="C:cytosol"/>
    <property type="evidence" value="ECO:0007669"/>
    <property type="project" value="TreeGrafter"/>
</dbReference>
<dbReference type="RefSeq" id="WP_248667434.1">
    <property type="nucleotide sequence ID" value="NZ_JALPRX010000054.1"/>
</dbReference>
<organism evidence="1 2">
    <name type="scientific">Roseomonas acroporae</name>
    <dbReference type="NCBI Taxonomy" id="2937791"/>
    <lineage>
        <taxon>Bacteria</taxon>
        <taxon>Pseudomonadati</taxon>
        <taxon>Pseudomonadota</taxon>
        <taxon>Alphaproteobacteria</taxon>
        <taxon>Acetobacterales</taxon>
        <taxon>Roseomonadaceae</taxon>
        <taxon>Roseomonas</taxon>
    </lineage>
</organism>
<dbReference type="Pfam" id="PF01042">
    <property type="entry name" value="Ribonuc_L-PSP"/>
    <property type="match status" value="1"/>
</dbReference>
<dbReference type="Proteomes" id="UP001139516">
    <property type="component" value="Unassembled WGS sequence"/>
</dbReference>
<gene>
    <name evidence="1" type="ORF">M0638_13050</name>
</gene>
<proteinExistence type="predicted"/>
<comment type="caution">
    <text evidence="1">The sequence shown here is derived from an EMBL/GenBank/DDBJ whole genome shotgun (WGS) entry which is preliminary data.</text>
</comment>